<accession>A0A2M7TX85</accession>
<feature type="active site" description="Nucleophile" evidence="9">
    <location>
        <position position="14"/>
    </location>
</feature>
<dbReference type="EMBL" id="PFOB01000057">
    <property type="protein sequence ID" value="PIZ62385.1"/>
    <property type="molecule type" value="Genomic_DNA"/>
</dbReference>
<keyword evidence="11" id="KW-0411">Iron-sulfur</keyword>
<evidence type="ECO:0000256" key="11">
    <source>
        <dbReference type="PIRSR" id="PIRSR000485-3"/>
    </source>
</evidence>
<evidence type="ECO:0000256" key="7">
    <source>
        <dbReference type="ARBA" id="ARBA00022962"/>
    </source>
</evidence>
<evidence type="ECO:0000256" key="1">
    <source>
        <dbReference type="ARBA" id="ARBA00005209"/>
    </source>
</evidence>
<comment type="cofactor">
    <cofactor evidence="10">
        <name>Mg(2+)</name>
        <dbReference type="ChEBI" id="CHEBI:18420"/>
    </cofactor>
    <text evidence="10">Binds 1 Mg(2+) ion per subunit.</text>
</comment>
<dbReference type="SUPFAM" id="SSF53271">
    <property type="entry name" value="PRTase-like"/>
    <property type="match status" value="1"/>
</dbReference>
<dbReference type="Pfam" id="PF13537">
    <property type="entry name" value="GATase_7"/>
    <property type="match status" value="1"/>
</dbReference>
<dbReference type="PANTHER" id="PTHR11907">
    <property type="entry name" value="AMIDOPHOSPHORIBOSYLTRANSFERASE"/>
    <property type="match status" value="1"/>
</dbReference>
<evidence type="ECO:0000256" key="5">
    <source>
        <dbReference type="ARBA" id="ARBA00022679"/>
    </source>
</evidence>
<dbReference type="EC" id="2.4.2.14" evidence="3 8"/>
<feature type="domain" description="Glutamine amidotransferase type-2" evidence="12">
    <location>
        <begin position="14"/>
        <end position="235"/>
    </location>
</feature>
<dbReference type="InterPro" id="IPR029057">
    <property type="entry name" value="PRTase-like"/>
</dbReference>
<dbReference type="InterPro" id="IPR029055">
    <property type="entry name" value="Ntn_hydrolases_N"/>
</dbReference>
<evidence type="ECO:0000256" key="9">
    <source>
        <dbReference type="PIRSR" id="PIRSR000485-1"/>
    </source>
</evidence>
<dbReference type="Proteomes" id="UP000228503">
    <property type="component" value="Unassembled WGS sequence"/>
</dbReference>
<keyword evidence="4 8" id="KW-0328">Glycosyltransferase</keyword>
<dbReference type="GO" id="GO:0004044">
    <property type="term" value="F:amidophosphoribosyltransferase activity"/>
    <property type="evidence" value="ECO:0007669"/>
    <property type="project" value="UniProtKB-EC"/>
</dbReference>
<keyword evidence="11" id="KW-0408">Iron</keyword>
<evidence type="ECO:0000256" key="6">
    <source>
        <dbReference type="ARBA" id="ARBA00022755"/>
    </source>
</evidence>
<evidence type="ECO:0000256" key="3">
    <source>
        <dbReference type="ARBA" id="ARBA00011941"/>
    </source>
</evidence>
<feature type="binding site" evidence="11">
    <location>
        <position position="251"/>
    </location>
    <ligand>
        <name>[4Fe-4S] cluster</name>
        <dbReference type="ChEBI" id="CHEBI:49883"/>
    </ligand>
</feature>
<keyword evidence="5 8" id="KW-0808">Transferase</keyword>
<evidence type="ECO:0000256" key="4">
    <source>
        <dbReference type="ARBA" id="ARBA00022676"/>
    </source>
</evidence>
<keyword evidence="10" id="KW-0479">Metal-binding</keyword>
<comment type="caution">
    <text evidence="13">The sequence shown here is derived from an EMBL/GenBank/DDBJ whole genome shotgun (WGS) entry which is preliminary data.</text>
</comment>
<evidence type="ECO:0000256" key="2">
    <source>
        <dbReference type="ARBA" id="ARBA00010138"/>
    </source>
</evidence>
<keyword evidence="6 8" id="KW-0658">Purine biosynthesis</keyword>
<feature type="binding site" evidence="11">
    <location>
        <position position="482"/>
    </location>
    <ligand>
        <name>[4Fe-4S] cluster</name>
        <dbReference type="ChEBI" id="CHEBI:49883"/>
    </ligand>
</feature>
<dbReference type="Gene3D" id="3.40.50.2020">
    <property type="match status" value="1"/>
</dbReference>
<gene>
    <name evidence="13" type="ORF">COY16_04590</name>
</gene>
<dbReference type="PROSITE" id="PS51278">
    <property type="entry name" value="GATASE_TYPE_2"/>
    <property type="match status" value="1"/>
</dbReference>
<feature type="binding site" evidence="11">
    <location>
        <position position="485"/>
    </location>
    <ligand>
        <name>[4Fe-4S] cluster</name>
        <dbReference type="ChEBI" id="CHEBI:49883"/>
    </ligand>
</feature>
<keyword evidence="7" id="KW-0315">Glutamine amidotransferase</keyword>
<feature type="binding site" evidence="10">
    <location>
        <position position="379"/>
    </location>
    <ligand>
        <name>Mg(2+)</name>
        <dbReference type="ChEBI" id="CHEBI:18420"/>
    </ligand>
</feature>
<keyword evidence="10" id="KW-0460">Magnesium</keyword>
<feature type="binding site" evidence="11">
    <location>
        <position position="415"/>
    </location>
    <ligand>
        <name>[4Fe-4S] cluster</name>
        <dbReference type="ChEBI" id="CHEBI:49883"/>
    </ligand>
</feature>
<dbReference type="GO" id="GO:0051536">
    <property type="term" value="F:iron-sulfur cluster binding"/>
    <property type="evidence" value="ECO:0007669"/>
    <property type="project" value="UniProtKB-KW"/>
</dbReference>
<evidence type="ECO:0000256" key="8">
    <source>
        <dbReference type="PIRNR" id="PIRNR000485"/>
    </source>
</evidence>
<evidence type="ECO:0000256" key="10">
    <source>
        <dbReference type="PIRSR" id="PIRSR000485-2"/>
    </source>
</evidence>
<dbReference type="CDD" id="cd06223">
    <property type="entry name" value="PRTases_typeI"/>
    <property type="match status" value="1"/>
</dbReference>
<dbReference type="SUPFAM" id="SSF56235">
    <property type="entry name" value="N-terminal nucleophile aminohydrolases (Ntn hydrolases)"/>
    <property type="match status" value="1"/>
</dbReference>
<dbReference type="GO" id="GO:0009113">
    <property type="term" value="P:purine nucleobase biosynthetic process"/>
    <property type="evidence" value="ECO:0007669"/>
    <property type="project" value="InterPro"/>
</dbReference>
<evidence type="ECO:0000259" key="12">
    <source>
        <dbReference type="PROSITE" id="PS51278"/>
    </source>
</evidence>
<evidence type="ECO:0000313" key="13">
    <source>
        <dbReference type="EMBL" id="PIZ62385.1"/>
    </source>
</evidence>
<sequence>MPKNMSEKIIQEKCGLVAVYSKEHGHQLNIAILAAVGVQHRGTHGAGTVLKTKRGLVQHIGKGLLREVFTKKVVKKIRQKSKWLIIHTRYGTHGGYLRENLQPCICKSPKGEKIVVAHNGQFIQMEKFLREIPKKIPKKVSDTYIFTELLAHAKGNTWNEKILNTLDKVTGAYALLIGVGDSLYAARDPHGVRPLSIGSLRSKRIIASETHAFDKIGAKVHRELKPGEVVKIGSSGVEVIRRGSKLAKHFCDFEWAYFSRPDSLLPPNGEGDRPNEWLSINHFREGCGEALAKEFPVKNATFVVGIPDSGLSMATGYASALGLRYRQAIVRDHFDPEGDQRLFMRDDQIKRIQKKVLGKLSLVPEPRIWKDAIVVIGDDSIVRGNVSAEVTKAIFLMGAREVHWIIGFPPVMKPCHLGVSIRSEEELIAARHKGRIAGITREIRATSVHYISNEGFIKARLRNLPFKTSENPQEIFLKNGGCGGCVTGNYPISKEGIYYKDKTE</sequence>
<dbReference type="InterPro" id="IPR000836">
    <property type="entry name" value="PRTase_dom"/>
</dbReference>
<comment type="catalytic activity">
    <reaction evidence="8">
        <text>5-phospho-beta-D-ribosylamine + L-glutamate + diphosphate = 5-phospho-alpha-D-ribose 1-diphosphate + L-glutamine + H2O</text>
        <dbReference type="Rhea" id="RHEA:14905"/>
        <dbReference type="ChEBI" id="CHEBI:15377"/>
        <dbReference type="ChEBI" id="CHEBI:29985"/>
        <dbReference type="ChEBI" id="CHEBI:33019"/>
        <dbReference type="ChEBI" id="CHEBI:58017"/>
        <dbReference type="ChEBI" id="CHEBI:58359"/>
        <dbReference type="ChEBI" id="CHEBI:58681"/>
        <dbReference type="EC" id="2.4.2.14"/>
    </reaction>
</comment>
<dbReference type="AlphaFoldDB" id="A0A2M7TX85"/>
<comment type="cofactor">
    <cofactor evidence="11">
        <name>[4Fe-4S] cluster</name>
        <dbReference type="ChEBI" id="CHEBI:49883"/>
    </cofactor>
    <text evidence="11">Binds 1 [4Fe-4S] cluster per subunit.</text>
</comment>
<evidence type="ECO:0000313" key="14">
    <source>
        <dbReference type="Proteomes" id="UP000228503"/>
    </source>
</evidence>
<comment type="similarity">
    <text evidence="2 8">In the C-terminal section; belongs to the purine/pyrimidine phosphoribosyltransferase family.</text>
</comment>
<feature type="binding site" evidence="10">
    <location>
        <position position="378"/>
    </location>
    <ligand>
        <name>Mg(2+)</name>
        <dbReference type="ChEBI" id="CHEBI:18420"/>
    </ligand>
</feature>
<protein>
    <recommendedName>
        <fullName evidence="3 8">Amidophosphoribosyltransferase</fullName>
        <shortName evidence="8">ATase</shortName>
        <ecNumber evidence="3 8">2.4.2.14</ecNumber>
    </recommendedName>
    <alternativeName>
        <fullName evidence="8">Glutamine phosphoribosylpyrophosphate amidotransferase</fullName>
    </alternativeName>
</protein>
<dbReference type="GO" id="GO:0046872">
    <property type="term" value="F:metal ion binding"/>
    <property type="evidence" value="ECO:0007669"/>
    <property type="project" value="UniProtKB-KW"/>
</dbReference>
<dbReference type="GO" id="GO:0006189">
    <property type="term" value="P:'de novo' IMP biosynthetic process"/>
    <property type="evidence" value="ECO:0007669"/>
    <property type="project" value="UniProtKB-UniPathway"/>
</dbReference>
<dbReference type="InterPro" id="IPR005854">
    <property type="entry name" value="PurF"/>
</dbReference>
<feature type="binding site" evidence="10">
    <location>
        <position position="309"/>
    </location>
    <ligand>
        <name>Mg(2+)</name>
        <dbReference type="ChEBI" id="CHEBI:18420"/>
    </ligand>
</feature>
<dbReference type="InterPro" id="IPR017932">
    <property type="entry name" value="GATase_2_dom"/>
</dbReference>
<dbReference type="PIRSF" id="PIRSF000485">
    <property type="entry name" value="Amd_phspho_trans"/>
    <property type="match status" value="1"/>
</dbReference>
<comment type="pathway">
    <text evidence="1 8">Purine metabolism; IMP biosynthesis via de novo pathway; N(1)-(5-phospho-D-ribosyl)glycinamide from 5-phospho-alpha-D-ribose 1-diphosphate: step 1/2.</text>
</comment>
<dbReference type="Gene3D" id="3.60.20.10">
    <property type="entry name" value="Glutamine Phosphoribosylpyrophosphate, subunit 1, domain 1"/>
    <property type="match status" value="1"/>
</dbReference>
<dbReference type="UniPathway" id="UPA00074">
    <property type="reaction ID" value="UER00124"/>
</dbReference>
<name>A0A2M7TX85_9BACT</name>
<proteinExistence type="inferred from homology"/>
<reference evidence="14" key="1">
    <citation type="submission" date="2017-09" db="EMBL/GenBank/DDBJ databases">
        <title>Depth-based differentiation of microbial function through sediment-hosted aquifers and enrichment of novel symbionts in the deep terrestrial subsurface.</title>
        <authorList>
            <person name="Probst A.J."/>
            <person name="Ladd B."/>
            <person name="Jarett J.K."/>
            <person name="Geller-Mcgrath D.E."/>
            <person name="Sieber C.M.K."/>
            <person name="Emerson J.B."/>
            <person name="Anantharaman K."/>
            <person name="Thomas B.C."/>
            <person name="Malmstrom R."/>
            <person name="Stieglmeier M."/>
            <person name="Klingl A."/>
            <person name="Woyke T."/>
            <person name="Ryan C.M."/>
            <person name="Banfield J.F."/>
        </authorList>
    </citation>
    <scope>NUCLEOTIDE SEQUENCE [LARGE SCALE GENOMIC DNA]</scope>
</reference>
<organism evidence="13 14">
    <name type="scientific">Candidatus Roizmanbacteria bacterium CG_4_10_14_0_2_um_filter_39_13</name>
    <dbReference type="NCBI Taxonomy" id="1974825"/>
    <lineage>
        <taxon>Bacteria</taxon>
        <taxon>Candidatus Roizmaniibacteriota</taxon>
    </lineage>
</organism>